<comment type="caution">
    <text evidence="1">The sequence shown here is derived from an EMBL/GenBank/DDBJ whole genome shotgun (WGS) entry which is preliminary data.</text>
</comment>
<dbReference type="EMBL" id="JACRTF010000001">
    <property type="protein sequence ID" value="MBC8594344.1"/>
    <property type="molecule type" value="Genomic_DNA"/>
</dbReference>
<organism evidence="1 2">
    <name type="scientific">Jilunia laotingensis</name>
    <dbReference type="NCBI Taxonomy" id="2763675"/>
    <lineage>
        <taxon>Bacteria</taxon>
        <taxon>Pseudomonadati</taxon>
        <taxon>Bacteroidota</taxon>
        <taxon>Bacteroidia</taxon>
        <taxon>Bacteroidales</taxon>
        <taxon>Bacteroidaceae</taxon>
        <taxon>Jilunia</taxon>
    </lineage>
</organism>
<keyword evidence="2" id="KW-1185">Reference proteome</keyword>
<evidence type="ECO:0000313" key="1">
    <source>
        <dbReference type="EMBL" id="MBC8594344.1"/>
    </source>
</evidence>
<proteinExistence type="predicted"/>
<evidence type="ECO:0008006" key="3">
    <source>
        <dbReference type="Google" id="ProtNLM"/>
    </source>
</evidence>
<dbReference type="RefSeq" id="WP_262435437.1">
    <property type="nucleotide sequence ID" value="NZ_JACRTF010000001.1"/>
</dbReference>
<accession>A0A926IQI4</accession>
<dbReference type="AlphaFoldDB" id="A0A926IQI4"/>
<sequence length="320" mass="37293">MKNNIVTELIIEMKERIPPGETLANFLTDALCIGKEAVYRRLRAEVAFTFDEIATISQKLGISIDQIIGNHLQNRATFDLNLQHSPEPVDCYYEILERYLKIFNFVKNDSSTVIYTAANIVPFTLYSTYEYLSKFRLCRWIYQNGKIRPPHTLSGMYVPEKVISVHKQLSDTVKQCRKTCFIWDSNIFHAFIREIKYFSGLNLISGEDIMQLKSELLQLLHELEQWSVKGEFSNGNKIAFYLSNINFEATYSYIEKSDFQICLFRVYSINSMDSQNPQICNLQKNWIQSLKRHSTLISESGEAQRINFLEQQRKIIESIA</sequence>
<gene>
    <name evidence="1" type="ORF">H8744_14070</name>
</gene>
<name>A0A926IQI4_9BACT</name>
<dbReference type="Proteomes" id="UP000651085">
    <property type="component" value="Unassembled WGS sequence"/>
</dbReference>
<evidence type="ECO:0000313" key="2">
    <source>
        <dbReference type="Proteomes" id="UP000651085"/>
    </source>
</evidence>
<reference evidence="1" key="1">
    <citation type="submission" date="2020-08" db="EMBL/GenBank/DDBJ databases">
        <title>Genome public.</title>
        <authorList>
            <person name="Liu C."/>
            <person name="Sun Q."/>
        </authorList>
    </citation>
    <scope>NUCLEOTIDE SEQUENCE</scope>
    <source>
        <strain evidence="1">N12</strain>
    </source>
</reference>
<protein>
    <recommendedName>
        <fullName evidence="3">Transcription regulator BetR N-terminal domain-containing protein</fullName>
    </recommendedName>
</protein>